<name>A0ABY0GZI7_9PEZI</name>
<organism evidence="1 2">
    <name type="scientific">Monosporascus cannonballus</name>
    <dbReference type="NCBI Taxonomy" id="155416"/>
    <lineage>
        <taxon>Eukaryota</taxon>
        <taxon>Fungi</taxon>
        <taxon>Dikarya</taxon>
        <taxon>Ascomycota</taxon>
        <taxon>Pezizomycotina</taxon>
        <taxon>Sordariomycetes</taxon>
        <taxon>Xylariomycetidae</taxon>
        <taxon>Xylariales</taxon>
        <taxon>Xylariales incertae sedis</taxon>
        <taxon>Monosporascus</taxon>
    </lineage>
</organism>
<dbReference type="Proteomes" id="UP000294003">
    <property type="component" value="Unassembled WGS sequence"/>
</dbReference>
<comment type="caution">
    <text evidence="1">The sequence shown here is derived from an EMBL/GenBank/DDBJ whole genome shotgun (WGS) entry which is preliminary data.</text>
</comment>
<keyword evidence="2" id="KW-1185">Reference proteome</keyword>
<dbReference type="EMBL" id="QJNS01000264">
    <property type="protein sequence ID" value="RYO81033.1"/>
    <property type="molecule type" value="Genomic_DNA"/>
</dbReference>
<proteinExistence type="predicted"/>
<dbReference type="PANTHER" id="PTHR37015">
    <property type="entry name" value="REVERSE TRANSCRIPTASE DOMAIN-CONTAINING PROTEIN"/>
    <property type="match status" value="1"/>
</dbReference>
<reference evidence="1 2" key="1">
    <citation type="submission" date="2018-06" db="EMBL/GenBank/DDBJ databases">
        <title>Complete Genomes of Monosporascus.</title>
        <authorList>
            <person name="Robinson A.J."/>
            <person name="Natvig D.O."/>
        </authorList>
    </citation>
    <scope>NUCLEOTIDE SEQUENCE [LARGE SCALE GENOMIC DNA]</scope>
    <source>
        <strain evidence="1 2">CBS 609.92</strain>
    </source>
</reference>
<evidence type="ECO:0000313" key="1">
    <source>
        <dbReference type="EMBL" id="RYO81033.1"/>
    </source>
</evidence>
<sequence>MASSGGSVLSSTIQDITNTKLEELSKRRSRFEAQKAQLISSLDHEKRPLKRLQILSSGVKACYAVKTDMSGKVLLGQTKNRDLELELQNLDCFLAQAAYDPSVSAGMMDKWEKSLLRHLGTQSLKFQYASLYAQLVTEWLAAEKSDQNIPEDMVLVEASEDAVVP</sequence>
<gene>
    <name evidence="1" type="ORF">DL762_007336</name>
</gene>
<dbReference type="PANTHER" id="PTHR37015:SF2">
    <property type="entry name" value="REVERSE TRANSCRIPTASE DOMAIN-CONTAINING PROTEIN"/>
    <property type="match status" value="1"/>
</dbReference>
<accession>A0ABY0GZI7</accession>
<protein>
    <submittedName>
        <fullName evidence="1">Uncharacterized protein</fullName>
    </submittedName>
</protein>
<evidence type="ECO:0000313" key="2">
    <source>
        <dbReference type="Proteomes" id="UP000294003"/>
    </source>
</evidence>